<proteinExistence type="predicted"/>
<evidence type="ECO:0000313" key="3">
    <source>
        <dbReference type="Proteomes" id="UP000319257"/>
    </source>
</evidence>
<organism evidence="2 3">
    <name type="scientific">Thyridium curvatum</name>
    <dbReference type="NCBI Taxonomy" id="1093900"/>
    <lineage>
        <taxon>Eukaryota</taxon>
        <taxon>Fungi</taxon>
        <taxon>Dikarya</taxon>
        <taxon>Ascomycota</taxon>
        <taxon>Pezizomycotina</taxon>
        <taxon>Sordariomycetes</taxon>
        <taxon>Sordariomycetidae</taxon>
        <taxon>Thyridiales</taxon>
        <taxon>Thyridiaceae</taxon>
        <taxon>Thyridium</taxon>
    </lineage>
</organism>
<dbReference type="EMBL" id="SKBQ01000041">
    <property type="protein sequence ID" value="TPX12315.1"/>
    <property type="molecule type" value="Genomic_DNA"/>
</dbReference>
<gene>
    <name evidence="2" type="ORF">E0L32_006962</name>
</gene>
<dbReference type="RefSeq" id="XP_030994026.1">
    <property type="nucleotide sequence ID" value="XM_031141652.1"/>
</dbReference>
<dbReference type="Proteomes" id="UP000319257">
    <property type="component" value="Unassembled WGS sequence"/>
</dbReference>
<dbReference type="AlphaFoldDB" id="A0A507ANF6"/>
<dbReference type="InParanoid" id="A0A507ANF6"/>
<dbReference type="GeneID" id="41974409"/>
<protein>
    <recommendedName>
        <fullName evidence="4">Extracellular membrane protein CFEM domain-containing protein</fullName>
    </recommendedName>
</protein>
<feature type="signal peptide" evidence="1">
    <location>
        <begin position="1"/>
        <end position="18"/>
    </location>
</feature>
<evidence type="ECO:0008006" key="4">
    <source>
        <dbReference type="Google" id="ProtNLM"/>
    </source>
</evidence>
<dbReference type="OrthoDB" id="3794517at2759"/>
<sequence length="119" mass="12680">MEMRKISLILFLTPFMIAQRVFIDGQPAYKQLPPCAEVPLSGIVRDMRSGCGDGQKTTSYNCFCTASSSKFSSIISTAVASSCAAKNTVDPVSAASSALDVFNSYCHGVFFDFSGAIVV</sequence>
<comment type="caution">
    <text evidence="2">The sequence shown here is derived from an EMBL/GenBank/DDBJ whole genome shotgun (WGS) entry which is preliminary data.</text>
</comment>
<dbReference type="STRING" id="1093900.A0A507ANF6"/>
<feature type="chain" id="PRO_5021437457" description="Extracellular membrane protein CFEM domain-containing protein" evidence="1">
    <location>
        <begin position="19"/>
        <end position="119"/>
    </location>
</feature>
<evidence type="ECO:0000256" key="1">
    <source>
        <dbReference type="SAM" id="SignalP"/>
    </source>
</evidence>
<keyword evidence="1" id="KW-0732">Signal</keyword>
<evidence type="ECO:0000313" key="2">
    <source>
        <dbReference type="EMBL" id="TPX12315.1"/>
    </source>
</evidence>
<reference evidence="2 3" key="1">
    <citation type="submission" date="2019-06" db="EMBL/GenBank/DDBJ databases">
        <title>Draft genome sequence of the filamentous fungus Phialemoniopsis curvata isolated from diesel fuel.</title>
        <authorList>
            <person name="Varaljay V.A."/>
            <person name="Lyon W.J."/>
            <person name="Crouch A.L."/>
            <person name="Drake C.E."/>
            <person name="Hollomon J.M."/>
            <person name="Nadeau L.J."/>
            <person name="Nunn H.S."/>
            <person name="Stevenson B.S."/>
            <person name="Bojanowski C.L."/>
            <person name="Crookes-Goodson W.J."/>
        </authorList>
    </citation>
    <scope>NUCLEOTIDE SEQUENCE [LARGE SCALE GENOMIC DNA]</scope>
    <source>
        <strain evidence="2 3">D216</strain>
    </source>
</reference>
<keyword evidence="3" id="KW-1185">Reference proteome</keyword>
<accession>A0A507ANF6</accession>
<name>A0A507ANF6_9PEZI</name>